<proteinExistence type="predicted"/>
<dbReference type="EMBL" id="KN847476">
    <property type="protein sequence ID" value="KIX07843.1"/>
    <property type="molecule type" value="Genomic_DNA"/>
</dbReference>
<evidence type="ECO:0000313" key="2">
    <source>
        <dbReference type="Proteomes" id="UP000053617"/>
    </source>
</evidence>
<accession>A0A0D2HBN1</accession>
<dbReference type="GeneID" id="25290568"/>
<dbReference type="HOGENOM" id="CLU_1384835_0_0_1"/>
<keyword evidence="2" id="KW-1185">Reference proteome</keyword>
<dbReference type="RefSeq" id="XP_013274979.1">
    <property type="nucleotide sequence ID" value="XM_013419525.1"/>
</dbReference>
<organism evidence="1 2">
    <name type="scientific">Rhinocladiella mackenziei CBS 650.93</name>
    <dbReference type="NCBI Taxonomy" id="1442369"/>
    <lineage>
        <taxon>Eukaryota</taxon>
        <taxon>Fungi</taxon>
        <taxon>Dikarya</taxon>
        <taxon>Ascomycota</taxon>
        <taxon>Pezizomycotina</taxon>
        <taxon>Eurotiomycetes</taxon>
        <taxon>Chaetothyriomycetidae</taxon>
        <taxon>Chaetothyriales</taxon>
        <taxon>Herpotrichiellaceae</taxon>
        <taxon>Rhinocladiella</taxon>
    </lineage>
</organism>
<protein>
    <submittedName>
        <fullName evidence="1">Uncharacterized protein</fullName>
    </submittedName>
</protein>
<gene>
    <name evidence="1" type="ORF">Z518_02497</name>
</gene>
<dbReference type="AlphaFoldDB" id="A0A0D2HBN1"/>
<reference evidence="1 2" key="1">
    <citation type="submission" date="2015-01" db="EMBL/GenBank/DDBJ databases">
        <title>The Genome Sequence of Rhinocladiella mackenzie CBS 650.93.</title>
        <authorList>
            <consortium name="The Broad Institute Genomics Platform"/>
            <person name="Cuomo C."/>
            <person name="de Hoog S."/>
            <person name="Gorbushina A."/>
            <person name="Stielow B."/>
            <person name="Teixiera M."/>
            <person name="Abouelleil A."/>
            <person name="Chapman S.B."/>
            <person name="Priest M."/>
            <person name="Young S.K."/>
            <person name="Wortman J."/>
            <person name="Nusbaum C."/>
            <person name="Birren B."/>
        </authorList>
    </citation>
    <scope>NUCLEOTIDE SEQUENCE [LARGE SCALE GENOMIC DNA]</scope>
    <source>
        <strain evidence="1 2">CBS 650.93</strain>
    </source>
</reference>
<dbReference type="Proteomes" id="UP000053617">
    <property type="component" value="Unassembled WGS sequence"/>
</dbReference>
<sequence length="197" mass="22291">MKNFNFFEGWLSWLETGNMGVDAESLANPSGWFFAEQIESPKYKRAIMDAVQRLNLDYRSLSSLIKPLVAAAYACERVTGFLFDTLAYLRVNSDADTDQYFANGGEWEQALPEEARYKNLTVDLLQEITDSVQSDQETGVLLDPRTRGDLERISEDNNVDISVDEWSLNSTADVTIAKFPVLHHDALGLLETIDQRQ</sequence>
<evidence type="ECO:0000313" key="1">
    <source>
        <dbReference type="EMBL" id="KIX07843.1"/>
    </source>
</evidence>
<name>A0A0D2HBN1_9EURO</name>
<dbReference type="VEuPathDB" id="FungiDB:Z518_02497"/>